<name>A0A4S4E796_CAMSN</name>
<gene>
    <name evidence="1" type="ORF">TEA_018082</name>
</gene>
<dbReference type="PANTHER" id="PTHR13343">
    <property type="entry name" value="CREG1 PROTEIN"/>
    <property type="match status" value="1"/>
</dbReference>
<protein>
    <submittedName>
        <fullName evidence="1">Uncharacterized protein</fullName>
    </submittedName>
</protein>
<accession>A0A4S4E796</accession>
<keyword evidence="2" id="KW-1185">Reference proteome</keyword>
<proteinExistence type="predicted"/>
<reference evidence="1 2" key="1">
    <citation type="journal article" date="2018" name="Proc. Natl. Acad. Sci. U.S.A.">
        <title>Draft genome sequence of Camellia sinensis var. sinensis provides insights into the evolution of the tea genome and tea quality.</title>
        <authorList>
            <person name="Wei C."/>
            <person name="Yang H."/>
            <person name="Wang S."/>
            <person name="Zhao J."/>
            <person name="Liu C."/>
            <person name="Gao L."/>
            <person name="Xia E."/>
            <person name="Lu Y."/>
            <person name="Tai Y."/>
            <person name="She G."/>
            <person name="Sun J."/>
            <person name="Cao H."/>
            <person name="Tong W."/>
            <person name="Gao Q."/>
            <person name="Li Y."/>
            <person name="Deng W."/>
            <person name="Jiang X."/>
            <person name="Wang W."/>
            <person name="Chen Q."/>
            <person name="Zhang S."/>
            <person name="Li H."/>
            <person name="Wu J."/>
            <person name="Wang P."/>
            <person name="Li P."/>
            <person name="Shi C."/>
            <person name="Zheng F."/>
            <person name="Jian J."/>
            <person name="Huang B."/>
            <person name="Shan D."/>
            <person name="Shi M."/>
            <person name="Fang C."/>
            <person name="Yue Y."/>
            <person name="Li F."/>
            <person name="Li D."/>
            <person name="Wei S."/>
            <person name="Han B."/>
            <person name="Jiang C."/>
            <person name="Yin Y."/>
            <person name="Xia T."/>
            <person name="Zhang Z."/>
            <person name="Bennetzen J.L."/>
            <person name="Zhao S."/>
            <person name="Wan X."/>
        </authorList>
    </citation>
    <scope>NUCLEOTIDE SEQUENCE [LARGE SCALE GENOMIC DNA]</scope>
    <source>
        <strain evidence="2">cv. Shuchazao</strain>
        <tissue evidence="1">Leaf</tissue>
    </source>
</reference>
<dbReference type="Gene3D" id="3.20.180.10">
    <property type="entry name" value="PNP-oxidase-like"/>
    <property type="match status" value="1"/>
</dbReference>
<dbReference type="PANTHER" id="PTHR13343:SF18">
    <property type="entry name" value="PENTATRICOPEPTIDE REPEAT (PPR) SUPERFAMILY PROTEIN"/>
    <property type="match status" value="1"/>
</dbReference>
<evidence type="ECO:0000313" key="2">
    <source>
        <dbReference type="Proteomes" id="UP000306102"/>
    </source>
</evidence>
<dbReference type="SUPFAM" id="SSF50475">
    <property type="entry name" value="FMN-binding split barrel"/>
    <property type="match status" value="1"/>
</dbReference>
<comment type="caution">
    <text evidence="1">The sequence shown here is derived from an EMBL/GenBank/DDBJ whole genome shotgun (WGS) entry which is preliminary data.</text>
</comment>
<evidence type="ECO:0000313" key="1">
    <source>
        <dbReference type="EMBL" id="THG11913.1"/>
    </source>
</evidence>
<dbReference type="STRING" id="542762.A0A4S4E796"/>
<sequence>MCLGMSKECLCQTRLQMTKMKCLRFIGLFPLAIKVALQHYYSDSFSDSSNYVHNHGYHPLEDLKVRKRIRDTKLTPAEIARTTVEANSSALLIFPSTVHCEPHEHISWAEFQYVIDEYGDIFFEIFDAENILQDRGASNPVNVLIGMDITTYENRRVAAAEYNVLETGASDDMPFSDDYFEVEDNEMSDIPVEWGMPIDTASGVHPIYFAKCLTKVVNLEYAKKMDHPSNGVSIMGCLRPVFIDEELYLRRLFSGEDSDGYNSDWKDGEVWDFRTEGDGNCTSSTLYRLEIMRIELFSIYAIGLQDFQEAEPDVLVHSTPAIVERFGEKGTRCNFALKALCKKKGLYVESAIGLQDFQEAEPDVLVHSTPAIVERFGEKGTRCNFALKALCKKKGLYVEGANLIGVDSLGMDVRVFSGIEVRTHRFPFKVQATSEGAAEKQIHQLLFPPARRKKFRTHGDGLRDLDPF</sequence>
<dbReference type="Proteomes" id="UP000306102">
    <property type="component" value="Unassembled WGS sequence"/>
</dbReference>
<dbReference type="EMBL" id="SDRB02006907">
    <property type="protein sequence ID" value="THG11913.1"/>
    <property type="molecule type" value="Genomic_DNA"/>
</dbReference>
<dbReference type="InterPro" id="IPR037119">
    <property type="entry name" value="Haem_oxidase_HugZ-like_sf"/>
</dbReference>
<organism evidence="1 2">
    <name type="scientific">Camellia sinensis var. sinensis</name>
    <name type="common">China tea</name>
    <dbReference type="NCBI Taxonomy" id="542762"/>
    <lineage>
        <taxon>Eukaryota</taxon>
        <taxon>Viridiplantae</taxon>
        <taxon>Streptophyta</taxon>
        <taxon>Embryophyta</taxon>
        <taxon>Tracheophyta</taxon>
        <taxon>Spermatophyta</taxon>
        <taxon>Magnoliopsida</taxon>
        <taxon>eudicotyledons</taxon>
        <taxon>Gunneridae</taxon>
        <taxon>Pentapetalae</taxon>
        <taxon>asterids</taxon>
        <taxon>Ericales</taxon>
        <taxon>Theaceae</taxon>
        <taxon>Camellia</taxon>
    </lineage>
</organism>
<dbReference type="AlphaFoldDB" id="A0A4S4E796"/>